<keyword evidence="3" id="KW-1185">Reference proteome</keyword>
<proteinExistence type="predicted"/>
<name>V6AQF3_9ARCH</name>
<evidence type="ECO:0000259" key="1">
    <source>
        <dbReference type="Pfam" id="PF01593"/>
    </source>
</evidence>
<dbReference type="PRINTS" id="PR00419">
    <property type="entry name" value="ADXRDTASE"/>
</dbReference>
<sequence>MKKHVAIIGAGISGLCTGALLAKEGIEVTIFEKSARVGGRTISTQFRGHILDNGFHIMPFYKTSSVYTILADIGVLGRIPLAKVHDISFYQNGQFHRYPKGLGDILRMSLLPLKSKISLLRILIPMAFSSIKRSEKLDDQSLDSIISKLEPRAKSFFDAVCMLAFADTPDRVALGEFVRTIIRANPLRGGTSEFAYPSEGGYDTICKVLASYILEQGGKIHFNRKITKVQIKDGVIRGIVEAGGGITEVDCVVISYPAYLAVHDLFEEQILDAEFLNWLDRLHKTTSVVEVHFCLAEKIDTRQIVFPINSGCTAKGIFFVSNISPSVSPPGQQLIMAGTPVSQEYADDANKIREITKKMKMELANMYPAFERSLLWERPMSWKLVEAVVKEPGMVWKKKAPHQISGINGLFFVGDSTVSYGIGTDSAAHSSLLCHPKILSYLKG</sequence>
<dbReference type="Pfam" id="PF01593">
    <property type="entry name" value="Amino_oxidase"/>
    <property type="match status" value="1"/>
</dbReference>
<dbReference type="Gene3D" id="3.90.660.50">
    <property type="match status" value="1"/>
</dbReference>
<dbReference type="STRING" id="1407055.NITUZ_140041"/>
<dbReference type="InterPro" id="IPR036188">
    <property type="entry name" value="FAD/NAD-bd_sf"/>
</dbReference>
<protein>
    <submittedName>
        <fullName evidence="2">Protoporphyrinogen oxidase</fullName>
    </submittedName>
</protein>
<evidence type="ECO:0000313" key="2">
    <source>
        <dbReference type="EMBL" id="CDI04966.1"/>
    </source>
</evidence>
<dbReference type="PANTHER" id="PTHR43734">
    <property type="entry name" value="PHYTOENE DESATURASE"/>
    <property type="match status" value="1"/>
</dbReference>
<dbReference type="GO" id="GO:0016491">
    <property type="term" value="F:oxidoreductase activity"/>
    <property type="evidence" value="ECO:0007669"/>
    <property type="project" value="InterPro"/>
</dbReference>
<dbReference type="EMBL" id="CBTY010000006">
    <property type="protein sequence ID" value="CDI04966.1"/>
    <property type="molecule type" value="Genomic_DNA"/>
</dbReference>
<evidence type="ECO:0000313" key="3">
    <source>
        <dbReference type="Proteomes" id="UP000018159"/>
    </source>
</evidence>
<dbReference type="PANTHER" id="PTHR43734:SF1">
    <property type="entry name" value="PHYTOENE DESATURASE"/>
    <property type="match status" value="1"/>
</dbReference>
<dbReference type="AlphaFoldDB" id="V6AQF3"/>
<gene>
    <name evidence="2" type="ORF">NITUZ_140041</name>
</gene>
<organism evidence="2 3">
    <name type="scientific">Candidatus Nitrosotenuis uzonensis</name>
    <dbReference type="NCBI Taxonomy" id="1407055"/>
    <lineage>
        <taxon>Archaea</taxon>
        <taxon>Nitrososphaerota</taxon>
        <taxon>Candidatus Nitrosotenuis</taxon>
    </lineage>
</organism>
<comment type="caution">
    <text evidence="2">The sequence shown here is derived from an EMBL/GenBank/DDBJ whole genome shotgun (WGS) entry which is preliminary data.</text>
</comment>
<dbReference type="InterPro" id="IPR002937">
    <property type="entry name" value="Amino_oxidase"/>
</dbReference>
<dbReference type="SUPFAM" id="SSF51905">
    <property type="entry name" value="FAD/NAD(P)-binding domain"/>
    <property type="match status" value="1"/>
</dbReference>
<accession>V6AQF3</accession>
<dbReference type="Proteomes" id="UP000018159">
    <property type="component" value="Unassembled WGS sequence"/>
</dbReference>
<dbReference type="OrthoDB" id="11867at2157"/>
<dbReference type="RefSeq" id="WP_048194279.1">
    <property type="nucleotide sequence ID" value="NZ_CBTY010000006.1"/>
</dbReference>
<reference evidence="2 3" key="1">
    <citation type="journal article" date="2013" name="PLoS ONE">
        <title>Enrichment and Genome Sequence of the Group I.1a Ammonia-Oxidizing Archaeon ?Ca. Nitrosotenuis uzonensis? Representing a Clade Globally.</title>
        <authorList>
            <person name="Lebedeva E.V."/>
            <person name="Hatzenpichler R."/>
            <person name="Pelletier E."/>
            <person name="Schuster N."/>
            <person name="Hauzmayer S."/>
            <person name="Bulaev A."/>
            <person name="Grigor'eva N.V."/>
            <person name="Galushko A."/>
            <person name="Schmid M."/>
            <person name="Palatinszky M."/>
            <person name="Le Paslier D."/>
            <person name="Daims H."/>
            <person name="Wagner M."/>
        </authorList>
    </citation>
    <scope>NUCLEOTIDE SEQUENCE [LARGE SCALE GENOMIC DNA]</scope>
    <source>
        <strain evidence="2 3">N4</strain>
    </source>
</reference>
<dbReference type="Gene3D" id="3.50.50.60">
    <property type="entry name" value="FAD/NAD(P)-binding domain"/>
    <property type="match status" value="1"/>
</dbReference>
<feature type="domain" description="Amine oxidase" evidence="1">
    <location>
        <begin position="12"/>
        <end position="431"/>
    </location>
</feature>